<keyword evidence="2" id="KW-1185">Reference proteome</keyword>
<dbReference type="EMBL" id="CP025066">
    <property type="protein sequence ID" value="AUX08305.1"/>
    <property type="molecule type" value="Genomic_DNA"/>
</dbReference>
<sequence length="167" mass="18723">MTRVTEEDLDDEMVVRKLTYQVDRTLQLLECLAVDEGESEPFVSVVESYSRQKVEVAAEQALTGWSLPKDTSCCNCGRNLVPYKSVTVRARRPLGLLTWFMDAWVCEDCDVALDPDPDSMDVIASAWITRWDAPDESRTMVLSDIAVEEASGTQYRSDIDMEVADGS</sequence>
<reference evidence="2" key="1">
    <citation type="submission" date="2017-11" db="EMBL/GenBank/DDBJ databases">
        <title>Phenotypic and genomic properties of facultatively anaerobic sulfur-reducing natronoarchaea from hypersaline soda lakes.</title>
        <authorList>
            <person name="Sorokin D.Y."/>
            <person name="Kublanov I.V."/>
            <person name="Roman P."/>
            <person name="Sinninghe Damste J.S."/>
            <person name="Golyshin P.N."/>
            <person name="Rojo D."/>
            <person name="Ciordia S."/>
            <person name="Mena M.D.C."/>
            <person name="Ferrer M."/>
            <person name="Messina E."/>
            <person name="Smedile F."/>
            <person name="La Spada G."/>
            <person name="La Cono V."/>
            <person name="Yakimov M.M."/>
        </authorList>
    </citation>
    <scope>NUCLEOTIDE SEQUENCE [LARGE SCALE GENOMIC DNA]</scope>
    <source>
        <strain evidence="2">AArc-Sl</strain>
    </source>
</reference>
<evidence type="ECO:0000313" key="2">
    <source>
        <dbReference type="Proteomes" id="UP000263012"/>
    </source>
</evidence>
<gene>
    <name evidence="1" type="ORF">AArcSl_0655</name>
</gene>
<evidence type="ECO:0000313" key="1">
    <source>
        <dbReference type="EMBL" id="AUX08305.1"/>
    </source>
</evidence>
<dbReference type="OrthoDB" id="346191at2157"/>
<organism evidence="1 2">
    <name type="scientific">Halalkaliarchaeum desulfuricum</name>
    <dbReference type="NCBI Taxonomy" id="2055893"/>
    <lineage>
        <taxon>Archaea</taxon>
        <taxon>Methanobacteriati</taxon>
        <taxon>Methanobacteriota</taxon>
        <taxon>Stenosarchaea group</taxon>
        <taxon>Halobacteria</taxon>
        <taxon>Halobacteriales</taxon>
        <taxon>Haloferacaceae</taxon>
        <taxon>Halalkaliarchaeum</taxon>
    </lineage>
</organism>
<dbReference type="RefSeq" id="WP_119814994.1">
    <property type="nucleotide sequence ID" value="NZ_CP025066.1"/>
</dbReference>
<dbReference type="AlphaFoldDB" id="A0A343TGT3"/>
<dbReference type="KEGG" id="hdf:AArcSl_0655"/>
<name>A0A343TGT3_9EURY</name>
<accession>A0A343TGT3</accession>
<proteinExistence type="predicted"/>
<dbReference type="Proteomes" id="UP000263012">
    <property type="component" value="Chromosome"/>
</dbReference>
<protein>
    <submittedName>
        <fullName evidence="1">Uncharacterized protein</fullName>
    </submittedName>
</protein>
<dbReference type="GeneID" id="37876995"/>